<dbReference type="Pfam" id="PF00534">
    <property type="entry name" value="Glycos_transf_1"/>
    <property type="match status" value="1"/>
</dbReference>
<dbReference type="SUPFAM" id="SSF53756">
    <property type="entry name" value="UDP-Glycosyltransferase/glycogen phosphorylase"/>
    <property type="match status" value="1"/>
</dbReference>
<dbReference type="RefSeq" id="WP_256551024.1">
    <property type="nucleotide sequence ID" value="NZ_CP101751.1"/>
</dbReference>
<dbReference type="GO" id="GO:0016757">
    <property type="term" value="F:glycosyltransferase activity"/>
    <property type="evidence" value="ECO:0007669"/>
    <property type="project" value="UniProtKB-KW"/>
</dbReference>
<reference evidence="3" key="1">
    <citation type="submission" date="2022-07" db="EMBL/GenBank/DDBJ databases">
        <title>Isolation, identification, and degradation of a PFOSA degrading strain from sewage treatment plant.</title>
        <authorList>
            <person name="Zhang L."/>
            <person name="Huo Y."/>
        </authorList>
    </citation>
    <scope>NUCLEOTIDE SEQUENCE</scope>
    <source>
        <strain evidence="3">C1</strain>
    </source>
</reference>
<keyword evidence="3" id="KW-0328">Glycosyltransferase</keyword>
<evidence type="ECO:0000313" key="4">
    <source>
        <dbReference type="Proteomes" id="UP001059844"/>
    </source>
</evidence>
<evidence type="ECO:0000313" key="3">
    <source>
        <dbReference type="EMBL" id="UUC45327.1"/>
    </source>
</evidence>
<evidence type="ECO:0000256" key="1">
    <source>
        <dbReference type="ARBA" id="ARBA00022679"/>
    </source>
</evidence>
<dbReference type="Gene3D" id="3.40.50.2000">
    <property type="entry name" value="Glycogen Phosphorylase B"/>
    <property type="match status" value="1"/>
</dbReference>
<feature type="domain" description="Glycosyl transferase family 1" evidence="2">
    <location>
        <begin position="231"/>
        <end position="307"/>
    </location>
</feature>
<keyword evidence="4" id="KW-1185">Reference proteome</keyword>
<keyword evidence="1 3" id="KW-0808">Transferase</keyword>
<gene>
    <name evidence="3" type="ORF">NOX80_17090</name>
</gene>
<dbReference type="PANTHER" id="PTHR46401:SF2">
    <property type="entry name" value="GLYCOSYLTRANSFERASE WBBK-RELATED"/>
    <property type="match status" value="1"/>
</dbReference>
<dbReference type="Proteomes" id="UP001059844">
    <property type="component" value="Chromosome"/>
</dbReference>
<dbReference type="EC" id="2.4.-.-" evidence="3"/>
<sequence length="351" mass="41098">MKRKIYFICPDNKAPIGGIKQLYKQVDILNKNGFNAVILHKKRNFRQKWFHNNTQIEYNYPLFMQIRSGINKRKASFLKRFYTTIVYTFQRIFAPKLNDNAILVFPEIFSQSIHKIKIDVPKVIFNQNCYYTFINNSIDSSAQENPYYNQNILATIVVSKDSKNYLSFAAPGISMHRIRLGIDNQKFYYNPQKKKQIAFMPRKLEDDITQIVNILKYRNSLQDWSLVSIDNKNEQEVAQIMRESHIFLSFNHIEGFGLPPAEAMACGCIVIGYTGRAGKEYFNPDFSYPIEDRNIIAFVRKIEDVILLFEKEPGVFTDKQKKASQFILGQYNLDHEEQDVVNTWNAIINSY</sequence>
<protein>
    <submittedName>
        <fullName evidence="3">Glycosyltransferase</fullName>
        <ecNumber evidence="3">2.4.-.-</ecNumber>
    </submittedName>
</protein>
<name>A0ABY5IR54_9FLAO</name>
<proteinExistence type="predicted"/>
<dbReference type="InterPro" id="IPR001296">
    <property type="entry name" value="Glyco_trans_1"/>
</dbReference>
<organism evidence="3 4">
    <name type="scientific">Flavobacterium cerinum</name>
    <dbReference type="NCBI Taxonomy" id="2502784"/>
    <lineage>
        <taxon>Bacteria</taxon>
        <taxon>Pseudomonadati</taxon>
        <taxon>Bacteroidota</taxon>
        <taxon>Flavobacteriia</taxon>
        <taxon>Flavobacteriales</taxon>
        <taxon>Flavobacteriaceae</taxon>
        <taxon>Flavobacterium</taxon>
    </lineage>
</organism>
<dbReference type="EMBL" id="CP101751">
    <property type="protein sequence ID" value="UUC45327.1"/>
    <property type="molecule type" value="Genomic_DNA"/>
</dbReference>
<accession>A0ABY5IR54</accession>
<evidence type="ECO:0000259" key="2">
    <source>
        <dbReference type="Pfam" id="PF00534"/>
    </source>
</evidence>
<dbReference type="PANTHER" id="PTHR46401">
    <property type="entry name" value="GLYCOSYLTRANSFERASE WBBK-RELATED"/>
    <property type="match status" value="1"/>
</dbReference>